<gene>
    <name evidence="1" type="ORF">PoB_007598400</name>
</gene>
<sequence length="157" mass="17599">MISSAHNGYVVAKYTNAEFAARHWPGFQNFLEDLAEDLVANLTTTWAPPILHVEHPCHYLHTLRCRPDGLYKVQAERPQRQDIKNDVQNLQCACVSKMPPGASSTHARTIETSAICFFFFSNFIIIDIIVKSSFIKEATESVHFLYGSQGPNSEGKG</sequence>
<accession>A0AAV4DZ38</accession>
<evidence type="ECO:0000313" key="2">
    <source>
        <dbReference type="Proteomes" id="UP000735302"/>
    </source>
</evidence>
<dbReference type="EMBL" id="BLXT01008489">
    <property type="protein sequence ID" value="GFO49479.1"/>
    <property type="molecule type" value="Genomic_DNA"/>
</dbReference>
<protein>
    <submittedName>
        <fullName evidence="1">Uncharacterized protein</fullName>
    </submittedName>
</protein>
<organism evidence="1 2">
    <name type="scientific">Plakobranchus ocellatus</name>
    <dbReference type="NCBI Taxonomy" id="259542"/>
    <lineage>
        <taxon>Eukaryota</taxon>
        <taxon>Metazoa</taxon>
        <taxon>Spiralia</taxon>
        <taxon>Lophotrochozoa</taxon>
        <taxon>Mollusca</taxon>
        <taxon>Gastropoda</taxon>
        <taxon>Heterobranchia</taxon>
        <taxon>Euthyneura</taxon>
        <taxon>Panpulmonata</taxon>
        <taxon>Sacoglossa</taxon>
        <taxon>Placobranchoidea</taxon>
        <taxon>Plakobranchidae</taxon>
        <taxon>Plakobranchus</taxon>
    </lineage>
</organism>
<reference evidence="1 2" key="1">
    <citation type="journal article" date="2021" name="Elife">
        <title>Chloroplast acquisition without the gene transfer in kleptoplastic sea slugs, Plakobranchus ocellatus.</title>
        <authorList>
            <person name="Maeda T."/>
            <person name="Takahashi S."/>
            <person name="Yoshida T."/>
            <person name="Shimamura S."/>
            <person name="Takaki Y."/>
            <person name="Nagai Y."/>
            <person name="Toyoda A."/>
            <person name="Suzuki Y."/>
            <person name="Arimoto A."/>
            <person name="Ishii H."/>
            <person name="Satoh N."/>
            <person name="Nishiyama T."/>
            <person name="Hasebe M."/>
            <person name="Maruyama T."/>
            <person name="Minagawa J."/>
            <person name="Obokata J."/>
            <person name="Shigenobu S."/>
        </authorList>
    </citation>
    <scope>NUCLEOTIDE SEQUENCE [LARGE SCALE GENOMIC DNA]</scope>
</reference>
<name>A0AAV4DZ38_9GAST</name>
<dbReference type="AlphaFoldDB" id="A0AAV4DZ38"/>
<comment type="caution">
    <text evidence="1">The sequence shown here is derived from an EMBL/GenBank/DDBJ whole genome shotgun (WGS) entry which is preliminary data.</text>
</comment>
<evidence type="ECO:0000313" key="1">
    <source>
        <dbReference type="EMBL" id="GFO49479.1"/>
    </source>
</evidence>
<proteinExistence type="predicted"/>
<keyword evidence="2" id="KW-1185">Reference proteome</keyword>
<dbReference type="Proteomes" id="UP000735302">
    <property type="component" value="Unassembled WGS sequence"/>
</dbReference>